<dbReference type="Gene3D" id="3.40.50.720">
    <property type="entry name" value="NAD(P)-binding Rossmann-like Domain"/>
    <property type="match status" value="1"/>
</dbReference>
<dbReference type="SUPFAM" id="SSF51735">
    <property type="entry name" value="NAD(P)-binding Rossmann-fold domains"/>
    <property type="match status" value="1"/>
</dbReference>
<dbReference type="Pfam" id="PF13561">
    <property type="entry name" value="adh_short_C2"/>
    <property type="match status" value="1"/>
</dbReference>
<dbReference type="PRINTS" id="PR00081">
    <property type="entry name" value="GDHRDH"/>
</dbReference>
<gene>
    <name evidence="3" type="ORF">EAV92_01940</name>
</gene>
<protein>
    <submittedName>
        <fullName evidence="3">SDR family oxidoreductase</fullName>
    </submittedName>
</protein>
<comment type="similarity">
    <text evidence="1">Belongs to the short-chain dehydrogenases/reductases (SDR) family.</text>
</comment>
<sequence>MLPNYGYFTKCANVPVEFPPQYQPGQPGIESIMVPRPVSENPSAPGSGKLHGKVALITGGDSGIGRAVAYLFAKEGADLAIVYLNEHGDALETQNRVVQWGRRCMTIAGDIGYEPFCRHAVQQTAAAYGRIDILVNTAGELHYRNGIGDITSEQLERTFRTNVFASFYFAKAVSPFMQPGSAIINTSSVASDTGFDGAIDYTASKGAVDAFTRALATSLIRRGIRVNAVAPGRTWTPLIPSAIPPELYMSYGYDTPIKRTAQPVEIAPAYLYLASADSSYTVGQTLHVNGGEFYGL</sequence>
<evidence type="ECO:0000313" key="4">
    <source>
        <dbReference type="Proteomes" id="UP000269097"/>
    </source>
</evidence>
<organism evidence="3 4">
    <name type="scientific">Cohnella candidum</name>
    <dbReference type="NCBI Taxonomy" id="2674991"/>
    <lineage>
        <taxon>Bacteria</taxon>
        <taxon>Bacillati</taxon>
        <taxon>Bacillota</taxon>
        <taxon>Bacilli</taxon>
        <taxon>Bacillales</taxon>
        <taxon>Paenibacillaceae</taxon>
        <taxon>Cohnella</taxon>
    </lineage>
</organism>
<dbReference type="FunFam" id="3.40.50.720:FF:000084">
    <property type="entry name" value="Short-chain dehydrogenase reductase"/>
    <property type="match status" value="1"/>
</dbReference>
<evidence type="ECO:0000313" key="3">
    <source>
        <dbReference type="EMBL" id="AYQ71453.1"/>
    </source>
</evidence>
<dbReference type="GO" id="GO:0016614">
    <property type="term" value="F:oxidoreductase activity, acting on CH-OH group of donors"/>
    <property type="evidence" value="ECO:0007669"/>
    <property type="project" value="UniProtKB-ARBA"/>
</dbReference>
<evidence type="ECO:0000256" key="1">
    <source>
        <dbReference type="ARBA" id="ARBA00006484"/>
    </source>
</evidence>
<dbReference type="PANTHER" id="PTHR48107:SF16">
    <property type="entry name" value="NADPH-DEPENDENT ALDEHYDE REDUCTASE 1, CHLOROPLASTIC"/>
    <property type="match status" value="1"/>
</dbReference>
<keyword evidence="4" id="KW-1185">Reference proteome</keyword>
<dbReference type="PANTHER" id="PTHR48107">
    <property type="entry name" value="NADPH-DEPENDENT ALDEHYDE REDUCTASE-LIKE PROTEIN, CHLOROPLASTIC-RELATED"/>
    <property type="match status" value="1"/>
</dbReference>
<dbReference type="EMBL" id="CP033433">
    <property type="protein sequence ID" value="AYQ71453.1"/>
    <property type="molecule type" value="Genomic_DNA"/>
</dbReference>
<dbReference type="RefSeq" id="WP_123039516.1">
    <property type="nucleotide sequence ID" value="NZ_CP033433.1"/>
</dbReference>
<keyword evidence="2" id="KW-0560">Oxidoreductase</keyword>
<dbReference type="PRINTS" id="PR00080">
    <property type="entry name" value="SDRFAMILY"/>
</dbReference>
<dbReference type="InterPro" id="IPR036291">
    <property type="entry name" value="NAD(P)-bd_dom_sf"/>
</dbReference>
<proteinExistence type="inferred from homology"/>
<reference evidence="3 4" key="1">
    <citation type="submission" date="2018-10" db="EMBL/GenBank/DDBJ databases">
        <title>Genome Sequence of Cohnella sp.</title>
        <authorList>
            <person name="Srinivasan S."/>
            <person name="Kim M.K."/>
        </authorList>
    </citation>
    <scope>NUCLEOTIDE SEQUENCE [LARGE SCALE GENOMIC DNA]</scope>
    <source>
        <strain evidence="3 4">18JY8-7</strain>
    </source>
</reference>
<dbReference type="Proteomes" id="UP000269097">
    <property type="component" value="Chromosome"/>
</dbReference>
<dbReference type="AlphaFoldDB" id="A0A3G3JTA0"/>
<evidence type="ECO:0000256" key="2">
    <source>
        <dbReference type="ARBA" id="ARBA00023002"/>
    </source>
</evidence>
<name>A0A3G3JTA0_9BACL</name>
<dbReference type="InterPro" id="IPR002347">
    <property type="entry name" value="SDR_fam"/>
</dbReference>
<dbReference type="PROSITE" id="PS00061">
    <property type="entry name" value="ADH_SHORT"/>
    <property type="match status" value="1"/>
</dbReference>
<accession>A0A3G3JTA0</accession>
<dbReference type="KEGG" id="coh:EAV92_01940"/>
<dbReference type="GO" id="GO:0008206">
    <property type="term" value="P:bile acid metabolic process"/>
    <property type="evidence" value="ECO:0007669"/>
    <property type="project" value="UniProtKB-ARBA"/>
</dbReference>
<dbReference type="InterPro" id="IPR020904">
    <property type="entry name" value="Sc_DH/Rdtase_CS"/>
</dbReference>